<sequence>MPVTPANALSQSVVIIGLNAALQKRFVLPPSTNLEPGNVHRAHRVDTGVGGKGQDVGVAMSCLMQSDGAVRENAVLLAQFLGQGAEGEAVEECSSIKNVYDDKTSGAVTSDEMLELQGKIDDMAKEGGRASCVCIMGSMPPGCEDNTYAELTERLIGKESLVLIDSVIGLDPLLAVLKSTFDTDDNKDTKTSRGGAALKLNAAELCKLTGVSKSEADRVTMEELAASTQGFIVKYTNAIGALDYLCITDGKFPGYLVEIPKSASSTSGNDDFRTWQLPAVDLSKQAKEGPLYPIGAGDTVAAGTLAAWQYLNHQPSSSERFIGVVPSKIGERLSTVQSEWSKEASSGGDKGYKMATAFAFGLACGSASCLQEENSVFEVEDAVSFFSGMAKPALQSYHVL</sequence>
<dbReference type="PANTHER" id="PTHR46566:SF2">
    <property type="entry name" value="ATP-DEPENDENT 6-PHOSPHOFRUCTOKINASE ISOZYME 2"/>
    <property type="match status" value="1"/>
</dbReference>
<dbReference type="Proteomes" id="UP000001449">
    <property type="component" value="Chromosome 9"/>
</dbReference>
<evidence type="ECO:0000313" key="2">
    <source>
        <dbReference type="Proteomes" id="UP000001449"/>
    </source>
</evidence>
<gene>
    <name evidence="1" type="ORF">THAPSDRAFT_8042</name>
</gene>
<name>B8C887_THAPS</name>
<accession>B8C887</accession>
<dbReference type="AlphaFoldDB" id="B8C887"/>
<dbReference type="RefSeq" id="XP_002292268.1">
    <property type="nucleotide sequence ID" value="XM_002292232.1"/>
</dbReference>
<dbReference type="eggNOG" id="ENOG502RDAP">
    <property type="taxonomic scope" value="Eukaryota"/>
</dbReference>
<reference evidence="1 2" key="2">
    <citation type="journal article" date="2008" name="Nature">
        <title>The Phaeodactylum genome reveals the evolutionary history of diatom genomes.</title>
        <authorList>
            <person name="Bowler C."/>
            <person name="Allen A.E."/>
            <person name="Badger J.H."/>
            <person name="Grimwood J."/>
            <person name="Jabbari K."/>
            <person name="Kuo A."/>
            <person name="Maheswari U."/>
            <person name="Martens C."/>
            <person name="Maumus F."/>
            <person name="Otillar R.P."/>
            <person name="Rayko E."/>
            <person name="Salamov A."/>
            <person name="Vandepoele K."/>
            <person name="Beszteri B."/>
            <person name="Gruber A."/>
            <person name="Heijde M."/>
            <person name="Katinka M."/>
            <person name="Mock T."/>
            <person name="Valentin K."/>
            <person name="Verret F."/>
            <person name="Berges J.A."/>
            <person name="Brownlee C."/>
            <person name="Cadoret J.P."/>
            <person name="Chiovitti A."/>
            <person name="Choi C.J."/>
            <person name="Coesel S."/>
            <person name="De Martino A."/>
            <person name="Detter J.C."/>
            <person name="Durkin C."/>
            <person name="Falciatore A."/>
            <person name="Fournet J."/>
            <person name="Haruta M."/>
            <person name="Huysman M.J."/>
            <person name="Jenkins B.D."/>
            <person name="Jiroutova K."/>
            <person name="Jorgensen R.E."/>
            <person name="Joubert Y."/>
            <person name="Kaplan A."/>
            <person name="Kroger N."/>
            <person name="Kroth P.G."/>
            <person name="La Roche J."/>
            <person name="Lindquist E."/>
            <person name="Lommer M."/>
            <person name="Martin-Jezequel V."/>
            <person name="Lopez P.J."/>
            <person name="Lucas S."/>
            <person name="Mangogna M."/>
            <person name="McGinnis K."/>
            <person name="Medlin L.K."/>
            <person name="Montsant A."/>
            <person name="Oudot-Le Secq M.P."/>
            <person name="Napoli C."/>
            <person name="Obornik M."/>
            <person name="Parker M.S."/>
            <person name="Petit J.L."/>
            <person name="Porcel B.M."/>
            <person name="Poulsen N."/>
            <person name="Robison M."/>
            <person name="Rychlewski L."/>
            <person name="Rynearson T.A."/>
            <person name="Schmutz J."/>
            <person name="Shapiro H."/>
            <person name="Siaut M."/>
            <person name="Stanley M."/>
            <person name="Sussman M.R."/>
            <person name="Taylor A.R."/>
            <person name="Vardi A."/>
            <person name="von Dassow P."/>
            <person name="Vyverman W."/>
            <person name="Willis A."/>
            <person name="Wyrwicz L.S."/>
            <person name="Rokhsar D.S."/>
            <person name="Weissenbach J."/>
            <person name="Armbrust E.V."/>
            <person name="Green B.R."/>
            <person name="Van de Peer Y."/>
            <person name="Grigoriev I.V."/>
        </authorList>
    </citation>
    <scope>NUCLEOTIDE SEQUENCE [LARGE SCALE GENOMIC DNA]</scope>
    <source>
        <strain evidence="1 2">CCMP1335</strain>
    </source>
</reference>
<dbReference type="PaxDb" id="35128-Thaps8042"/>
<dbReference type="InParanoid" id="B8C887"/>
<dbReference type="KEGG" id="tps:THAPSDRAFT_8042"/>
<dbReference type="STRING" id="35128.B8C887"/>
<dbReference type="GeneID" id="7448062"/>
<dbReference type="SUPFAM" id="SSF53613">
    <property type="entry name" value="Ribokinase-like"/>
    <property type="match status" value="1"/>
</dbReference>
<evidence type="ECO:0008006" key="3">
    <source>
        <dbReference type="Google" id="ProtNLM"/>
    </source>
</evidence>
<evidence type="ECO:0000313" key="1">
    <source>
        <dbReference type="EMBL" id="EED90243.1"/>
    </source>
</evidence>
<proteinExistence type="predicted"/>
<dbReference type="Gene3D" id="3.40.1190.20">
    <property type="match status" value="2"/>
</dbReference>
<dbReference type="PANTHER" id="PTHR46566">
    <property type="entry name" value="1-PHOSPHOFRUCTOKINASE-RELATED"/>
    <property type="match status" value="1"/>
</dbReference>
<dbReference type="EMBL" id="CM000645">
    <property type="protein sequence ID" value="EED90243.1"/>
    <property type="molecule type" value="Genomic_DNA"/>
</dbReference>
<organism evidence="1 2">
    <name type="scientific">Thalassiosira pseudonana</name>
    <name type="common">Marine diatom</name>
    <name type="synonym">Cyclotella nana</name>
    <dbReference type="NCBI Taxonomy" id="35128"/>
    <lineage>
        <taxon>Eukaryota</taxon>
        <taxon>Sar</taxon>
        <taxon>Stramenopiles</taxon>
        <taxon>Ochrophyta</taxon>
        <taxon>Bacillariophyta</taxon>
        <taxon>Coscinodiscophyceae</taxon>
        <taxon>Thalassiosirophycidae</taxon>
        <taxon>Thalassiosirales</taxon>
        <taxon>Thalassiosiraceae</taxon>
        <taxon>Thalassiosira</taxon>
    </lineage>
</organism>
<protein>
    <recommendedName>
        <fullName evidence="3">Carbohydrate kinase PfkB domain-containing protein</fullName>
    </recommendedName>
</protein>
<dbReference type="OMA" id="TLAAWQY"/>
<dbReference type="HOGENOM" id="CLU_689836_0_0_1"/>
<reference evidence="1 2" key="1">
    <citation type="journal article" date="2004" name="Science">
        <title>The genome of the diatom Thalassiosira pseudonana: ecology, evolution, and metabolism.</title>
        <authorList>
            <person name="Armbrust E.V."/>
            <person name="Berges J.A."/>
            <person name="Bowler C."/>
            <person name="Green B.R."/>
            <person name="Martinez D."/>
            <person name="Putnam N.H."/>
            <person name="Zhou S."/>
            <person name="Allen A.E."/>
            <person name="Apt K.E."/>
            <person name="Bechner M."/>
            <person name="Brzezinski M.A."/>
            <person name="Chaal B.K."/>
            <person name="Chiovitti A."/>
            <person name="Davis A.K."/>
            <person name="Demarest M.S."/>
            <person name="Detter J.C."/>
            <person name="Glavina T."/>
            <person name="Goodstein D."/>
            <person name="Hadi M.Z."/>
            <person name="Hellsten U."/>
            <person name="Hildebrand M."/>
            <person name="Jenkins B.D."/>
            <person name="Jurka J."/>
            <person name="Kapitonov V.V."/>
            <person name="Kroger N."/>
            <person name="Lau W.W."/>
            <person name="Lane T.W."/>
            <person name="Larimer F.W."/>
            <person name="Lippmeier J.C."/>
            <person name="Lucas S."/>
            <person name="Medina M."/>
            <person name="Montsant A."/>
            <person name="Obornik M."/>
            <person name="Parker M.S."/>
            <person name="Palenik B."/>
            <person name="Pazour G.J."/>
            <person name="Richardson P.M."/>
            <person name="Rynearson T.A."/>
            <person name="Saito M.A."/>
            <person name="Schwartz D.C."/>
            <person name="Thamatrakoln K."/>
            <person name="Valentin K."/>
            <person name="Vardi A."/>
            <person name="Wilkerson F.P."/>
            <person name="Rokhsar D.S."/>
        </authorList>
    </citation>
    <scope>NUCLEOTIDE SEQUENCE [LARGE SCALE GENOMIC DNA]</scope>
    <source>
        <strain evidence="1 2">CCMP1335</strain>
    </source>
</reference>
<keyword evidence="2" id="KW-1185">Reference proteome</keyword>
<dbReference type="InterPro" id="IPR029056">
    <property type="entry name" value="Ribokinase-like"/>
</dbReference>